<comment type="caution">
    <text evidence="9">The sequence shown here is derived from an EMBL/GenBank/DDBJ whole genome shotgun (WGS) entry which is preliminary data.</text>
</comment>
<protein>
    <recommendedName>
        <fullName evidence="11">Aspartate 1-decarboxylase</fullName>
    </recommendedName>
</protein>
<dbReference type="Proteomes" id="UP000630660">
    <property type="component" value="Unassembled WGS sequence"/>
</dbReference>
<name>A0A9D5KBE0_UNCW3</name>
<accession>A0A9D5KBE0</accession>
<keyword evidence="4" id="KW-0068">Autocatalytic cleavage</keyword>
<evidence type="ECO:0008006" key="11">
    <source>
        <dbReference type="Google" id="ProtNLM"/>
    </source>
</evidence>
<evidence type="ECO:0000256" key="6">
    <source>
        <dbReference type="ARBA" id="ARBA00023239"/>
    </source>
</evidence>
<dbReference type="PANTHER" id="PTHR21012">
    <property type="entry name" value="ASPARTATE 1-DECARBOXYLASE"/>
    <property type="match status" value="1"/>
</dbReference>
<evidence type="ECO:0000256" key="1">
    <source>
        <dbReference type="ARBA" id="ARBA00022490"/>
    </source>
</evidence>
<keyword evidence="7" id="KW-0704">Schiff base</keyword>
<evidence type="ECO:0000256" key="7">
    <source>
        <dbReference type="ARBA" id="ARBA00023270"/>
    </source>
</evidence>
<sequence length="167" mass="18662">MKSLKRLPGCRRLPVRGKRPRLDRVSPRLPARDLLRSGRLRAIRNSQIRSKVRLLRPSLQSKISGLRVTEKSIEYEGSLGVGEKVLKAAGLKPGQLILVINTENGERFETYLIKEPEGVCSLRGGAARLGEIGDELIVMAFVWLEAEEELDPRIIKVDKNNNLTGSL</sequence>
<dbReference type="Gene3D" id="2.40.40.20">
    <property type="match status" value="1"/>
</dbReference>
<evidence type="ECO:0000256" key="5">
    <source>
        <dbReference type="ARBA" id="ARBA00023145"/>
    </source>
</evidence>
<keyword evidence="5" id="KW-0865">Zymogen</keyword>
<gene>
    <name evidence="9" type="ORF">GF359_10495</name>
</gene>
<keyword evidence="2" id="KW-0566">Pantothenate biosynthesis</keyword>
<dbReference type="GO" id="GO:0004068">
    <property type="term" value="F:aspartate 1-decarboxylase activity"/>
    <property type="evidence" value="ECO:0007669"/>
    <property type="project" value="InterPro"/>
</dbReference>
<keyword evidence="8" id="KW-0670">Pyruvate</keyword>
<dbReference type="GO" id="GO:0005829">
    <property type="term" value="C:cytosol"/>
    <property type="evidence" value="ECO:0007669"/>
    <property type="project" value="TreeGrafter"/>
</dbReference>
<proteinExistence type="predicted"/>
<evidence type="ECO:0000256" key="3">
    <source>
        <dbReference type="ARBA" id="ARBA00022793"/>
    </source>
</evidence>
<evidence type="ECO:0000256" key="2">
    <source>
        <dbReference type="ARBA" id="ARBA00022655"/>
    </source>
</evidence>
<dbReference type="GO" id="GO:0006523">
    <property type="term" value="P:alanine biosynthetic process"/>
    <property type="evidence" value="ECO:0007669"/>
    <property type="project" value="InterPro"/>
</dbReference>
<dbReference type="EMBL" id="WJKJ01000345">
    <property type="protein sequence ID" value="MBD3365630.1"/>
    <property type="molecule type" value="Genomic_DNA"/>
</dbReference>
<dbReference type="SUPFAM" id="SSF50692">
    <property type="entry name" value="ADC-like"/>
    <property type="match status" value="1"/>
</dbReference>
<reference evidence="9" key="1">
    <citation type="submission" date="2019-11" db="EMBL/GenBank/DDBJ databases">
        <title>Microbial mats filling the niche in hypersaline microbial mats.</title>
        <authorList>
            <person name="Wong H.L."/>
            <person name="Macleod F.I."/>
            <person name="White R.A. III"/>
            <person name="Burns B.P."/>
        </authorList>
    </citation>
    <scope>NUCLEOTIDE SEQUENCE</scope>
    <source>
        <strain evidence="9">Bin_327</strain>
    </source>
</reference>
<keyword evidence="1" id="KW-0963">Cytoplasm</keyword>
<evidence type="ECO:0000256" key="8">
    <source>
        <dbReference type="ARBA" id="ARBA00023317"/>
    </source>
</evidence>
<organism evidence="9 10">
    <name type="scientific">candidate division WOR-3 bacterium</name>
    <dbReference type="NCBI Taxonomy" id="2052148"/>
    <lineage>
        <taxon>Bacteria</taxon>
        <taxon>Bacteria division WOR-3</taxon>
    </lineage>
</organism>
<dbReference type="GO" id="GO:0015940">
    <property type="term" value="P:pantothenate biosynthetic process"/>
    <property type="evidence" value="ECO:0007669"/>
    <property type="project" value="UniProtKB-KW"/>
</dbReference>
<dbReference type="PANTHER" id="PTHR21012:SF0">
    <property type="entry name" value="ASPARTATE 1-DECARBOXYLASE"/>
    <property type="match status" value="1"/>
</dbReference>
<evidence type="ECO:0000313" key="10">
    <source>
        <dbReference type="Proteomes" id="UP000630660"/>
    </source>
</evidence>
<dbReference type="InterPro" id="IPR009010">
    <property type="entry name" value="Asp_de-COase-like_dom_sf"/>
</dbReference>
<dbReference type="AlphaFoldDB" id="A0A9D5KBE0"/>
<dbReference type="InterPro" id="IPR003190">
    <property type="entry name" value="Asp_decarbox"/>
</dbReference>
<evidence type="ECO:0000313" key="9">
    <source>
        <dbReference type="EMBL" id="MBD3365630.1"/>
    </source>
</evidence>
<keyword evidence="3" id="KW-0210">Decarboxylase</keyword>
<evidence type="ECO:0000256" key="4">
    <source>
        <dbReference type="ARBA" id="ARBA00022813"/>
    </source>
</evidence>
<dbReference type="Pfam" id="PF02261">
    <property type="entry name" value="Asp_decarbox"/>
    <property type="match status" value="1"/>
</dbReference>
<keyword evidence="6" id="KW-0456">Lyase</keyword>